<evidence type="ECO:0000256" key="3">
    <source>
        <dbReference type="ARBA" id="ARBA00022630"/>
    </source>
</evidence>
<feature type="domain" description="Nitroreductase" evidence="6">
    <location>
        <begin position="9"/>
        <end position="157"/>
    </location>
</feature>
<reference evidence="7" key="1">
    <citation type="submission" date="2020-10" db="EMBL/GenBank/DDBJ databases">
        <authorList>
            <person name="Gilroy R."/>
        </authorList>
    </citation>
    <scope>NUCLEOTIDE SEQUENCE</scope>
    <source>
        <strain evidence="7">CHK183-6373</strain>
    </source>
</reference>
<evidence type="ECO:0000313" key="8">
    <source>
        <dbReference type="Proteomes" id="UP000886884"/>
    </source>
</evidence>
<evidence type="ECO:0000256" key="2">
    <source>
        <dbReference type="ARBA" id="ARBA00007118"/>
    </source>
</evidence>
<protein>
    <submittedName>
        <fullName evidence="7">Nitroreductase family protein</fullName>
    </submittedName>
</protein>
<dbReference type="Pfam" id="PF00881">
    <property type="entry name" value="Nitroreductase"/>
    <property type="match status" value="1"/>
</dbReference>
<dbReference type="InterPro" id="IPR000415">
    <property type="entry name" value="Nitroreductase-like"/>
</dbReference>
<dbReference type="EMBL" id="DVOT01000125">
    <property type="protein sequence ID" value="HIV27629.1"/>
    <property type="molecule type" value="Genomic_DNA"/>
</dbReference>
<sequence length="176" mass="19071">MVNPVVHAIMERRSIRSYQAKQIAPEQLKTLMEVAVASPSARNSQPWHFSFVQNANLLQDISLTVAQALDRPGYDVFYHAPTVVFLSRSTTENQAYGAIDCGIAAENLAIAAQGMGLGSVILGMPRSAFTSPRADEFRKALRFPEGYDFAIAVAIGYAAASKEAHPVDDGKVDLIC</sequence>
<comment type="similarity">
    <text evidence="2">Belongs to the nitroreductase family.</text>
</comment>
<dbReference type="SUPFAM" id="SSF55469">
    <property type="entry name" value="FMN-dependent nitroreductase-like"/>
    <property type="match status" value="1"/>
</dbReference>
<comment type="caution">
    <text evidence="7">The sequence shown here is derived from an EMBL/GenBank/DDBJ whole genome shotgun (WGS) entry which is preliminary data.</text>
</comment>
<dbReference type="PANTHER" id="PTHR43673:SF2">
    <property type="entry name" value="NITROREDUCTASE"/>
    <property type="match status" value="1"/>
</dbReference>
<evidence type="ECO:0000256" key="1">
    <source>
        <dbReference type="ARBA" id="ARBA00001917"/>
    </source>
</evidence>
<dbReference type="InterPro" id="IPR029479">
    <property type="entry name" value="Nitroreductase"/>
</dbReference>
<organism evidence="7 8">
    <name type="scientific">Candidatus Ornithocaccomicrobium faecavium</name>
    <dbReference type="NCBI Taxonomy" id="2840890"/>
    <lineage>
        <taxon>Bacteria</taxon>
        <taxon>Bacillati</taxon>
        <taxon>Bacillota</taxon>
        <taxon>Clostridia</taxon>
        <taxon>Candidatus Ornithocaccomicrobium</taxon>
    </lineage>
</organism>
<accession>A0A9D1P6V0</accession>
<evidence type="ECO:0000313" key="7">
    <source>
        <dbReference type="EMBL" id="HIV27629.1"/>
    </source>
</evidence>
<name>A0A9D1P6V0_9FIRM</name>
<dbReference type="AlphaFoldDB" id="A0A9D1P6V0"/>
<reference evidence="7" key="2">
    <citation type="journal article" date="2021" name="PeerJ">
        <title>Extensive microbial diversity within the chicken gut microbiome revealed by metagenomics and culture.</title>
        <authorList>
            <person name="Gilroy R."/>
            <person name="Ravi A."/>
            <person name="Getino M."/>
            <person name="Pursley I."/>
            <person name="Horton D.L."/>
            <person name="Alikhan N.F."/>
            <person name="Baker D."/>
            <person name="Gharbi K."/>
            <person name="Hall N."/>
            <person name="Watson M."/>
            <person name="Adriaenssens E.M."/>
            <person name="Foster-Nyarko E."/>
            <person name="Jarju S."/>
            <person name="Secka A."/>
            <person name="Antonio M."/>
            <person name="Oren A."/>
            <person name="Chaudhuri R.R."/>
            <person name="La Ragione R."/>
            <person name="Hildebrand F."/>
            <person name="Pallen M.J."/>
        </authorList>
    </citation>
    <scope>NUCLEOTIDE SEQUENCE</scope>
    <source>
        <strain evidence="7">CHK183-6373</strain>
    </source>
</reference>
<gene>
    <name evidence="7" type="ORF">IAA64_06640</name>
</gene>
<evidence type="ECO:0000256" key="5">
    <source>
        <dbReference type="ARBA" id="ARBA00023002"/>
    </source>
</evidence>
<evidence type="ECO:0000256" key="4">
    <source>
        <dbReference type="ARBA" id="ARBA00022643"/>
    </source>
</evidence>
<dbReference type="Proteomes" id="UP000886884">
    <property type="component" value="Unassembled WGS sequence"/>
</dbReference>
<keyword evidence="4" id="KW-0288">FMN</keyword>
<proteinExistence type="inferred from homology"/>
<comment type="cofactor">
    <cofactor evidence="1">
        <name>FMN</name>
        <dbReference type="ChEBI" id="CHEBI:58210"/>
    </cofactor>
</comment>
<dbReference type="PANTHER" id="PTHR43673">
    <property type="entry name" value="NAD(P)H NITROREDUCTASE YDGI-RELATED"/>
    <property type="match status" value="1"/>
</dbReference>
<keyword evidence="5" id="KW-0560">Oxidoreductase</keyword>
<keyword evidence="3" id="KW-0285">Flavoprotein</keyword>
<evidence type="ECO:0000259" key="6">
    <source>
        <dbReference type="Pfam" id="PF00881"/>
    </source>
</evidence>
<dbReference type="GO" id="GO:0016491">
    <property type="term" value="F:oxidoreductase activity"/>
    <property type="evidence" value="ECO:0007669"/>
    <property type="project" value="UniProtKB-KW"/>
</dbReference>
<dbReference type="Gene3D" id="3.40.109.10">
    <property type="entry name" value="NADH Oxidase"/>
    <property type="match status" value="1"/>
</dbReference>